<accession>A0A3T0KU04</accession>
<protein>
    <submittedName>
        <fullName evidence="1">Uncharacterized protein</fullName>
    </submittedName>
</protein>
<dbReference type="KEGG" id="pasa:BAOM_3300"/>
<dbReference type="Proteomes" id="UP000283095">
    <property type="component" value="Chromosome"/>
</dbReference>
<evidence type="ECO:0000313" key="1">
    <source>
        <dbReference type="EMBL" id="AZV43909.1"/>
    </source>
</evidence>
<organism evidence="1 2">
    <name type="scientific">Peribacillus asahii</name>
    <dbReference type="NCBI Taxonomy" id="228899"/>
    <lineage>
        <taxon>Bacteria</taxon>
        <taxon>Bacillati</taxon>
        <taxon>Bacillota</taxon>
        <taxon>Bacilli</taxon>
        <taxon>Bacillales</taxon>
        <taxon>Bacillaceae</taxon>
        <taxon>Peribacillus</taxon>
    </lineage>
</organism>
<proteinExistence type="predicted"/>
<name>A0A3T0KU04_9BACI</name>
<evidence type="ECO:0000313" key="2">
    <source>
        <dbReference type="Proteomes" id="UP000283095"/>
    </source>
</evidence>
<dbReference type="AlphaFoldDB" id="A0A3T0KU04"/>
<sequence length="38" mass="4542">MYRRGPLFATAGKEKLDFEKYSMKEAFIKYNCYLMNAI</sequence>
<gene>
    <name evidence="1" type="ORF">BAOM_3300</name>
</gene>
<reference evidence="1 2" key="1">
    <citation type="submission" date="2018-01" db="EMBL/GenBank/DDBJ databases">
        <title>Bacillus asahii Genome sequencing and assembly.</title>
        <authorList>
            <person name="Jiang H."/>
            <person name="Feng Y."/>
            <person name="Zhao F."/>
            <person name="Lin X."/>
        </authorList>
    </citation>
    <scope>NUCLEOTIDE SEQUENCE [LARGE SCALE GENOMIC DNA]</scope>
    <source>
        <strain evidence="1 2">OM18</strain>
    </source>
</reference>
<dbReference type="EMBL" id="CP026095">
    <property type="protein sequence ID" value="AZV43909.1"/>
    <property type="molecule type" value="Genomic_DNA"/>
</dbReference>